<dbReference type="AlphaFoldDB" id="A0AAV7WIL0"/>
<accession>A0AAV7WIL0</accession>
<evidence type="ECO:0000313" key="1">
    <source>
        <dbReference type="EMBL" id="KAJ1213148.1"/>
    </source>
</evidence>
<comment type="caution">
    <text evidence="1">The sequence shown here is derived from an EMBL/GenBank/DDBJ whole genome shotgun (WGS) entry which is preliminary data.</text>
</comment>
<evidence type="ECO:0000313" key="2">
    <source>
        <dbReference type="Proteomes" id="UP001066276"/>
    </source>
</evidence>
<protein>
    <submittedName>
        <fullName evidence="1">Uncharacterized protein</fullName>
    </submittedName>
</protein>
<keyword evidence="2" id="KW-1185">Reference proteome</keyword>
<reference evidence="1" key="1">
    <citation type="journal article" date="2022" name="bioRxiv">
        <title>Sequencing and chromosome-scale assembly of the giantPleurodeles waltlgenome.</title>
        <authorList>
            <person name="Brown T."/>
            <person name="Elewa A."/>
            <person name="Iarovenko S."/>
            <person name="Subramanian E."/>
            <person name="Araus A.J."/>
            <person name="Petzold A."/>
            <person name="Susuki M."/>
            <person name="Suzuki K.-i.T."/>
            <person name="Hayashi T."/>
            <person name="Toyoda A."/>
            <person name="Oliveira C."/>
            <person name="Osipova E."/>
            <person name="Leigh N.D."/>
            <person name="Simon A."/>
            <person name="Yun M.H."/>
        </authorList>
    </citation>
    <scope>NUCLEOTIDE SEQUENCE</scope>
    <source>
        <strain evidence="1">20211129_DDA</strain>
        <tissue evidence="1">Liver</tissue>
    </source>
</reference>
<organism evidence="1 2">
    <name type="scientific">Pleurodeles waltl</name>
    <name type="common">Iberian ribbed newt</name>
    <dbReference type="NCBI Taxonomy" id="8319"/>
    <lineage>
        <taxon>Eukaryota</taxon>
        <taxon>Metazoa</taxon>
        <taxon>Chordata</taxon>
        <taxon>Craniata</taxon>
        <taxon>Vertebrata</taxon>
        <taxon>Euteleostomi</taxon>
        <taxon>Amphibia</taxon>
        <taxon>Batrachia</taxon>
        <taxon>Caudata</taxon>
        <taxon>Salamandroidea</taxon>
        <taxon>Salamandridae</taxon>
        <taxon>Pleurodelinae</taxon>
        <taxon>Pleurodeles</taxon>
    </lineage>
</organism>
<sequence length="192" mass="22112">MRVVGVTNVTRLGFTRNHYERPRGALATAVSFLYLFNDDNARSDSLARRRLRQRRTYDMTHFPAVNRRHEVPLWPLSVLPGLYLHQFQSLSSVAFPIHQFVMDVLLQGWKDPDCIALPCFMSKLYSLKDMEEKLPEAVHMVSVVASEYIIHCGGEYPKRWCGQEGGLFHEEVLCSLWMEVQGHMAVTVFTVP</sequence>
<proteinExistence type="predicted"/>
<gene>
    <name evidence="1" type="ORF">NDU88_000787</name>
</gene>
<dbReference type="EMBL" id="JANPWB010000001">
    <property type="protein sequence ID" value="KAJ1213148.1"/>
    <property type="molecule type" value="Genomic_DNA"/>
</dbReference>
<name>A0AAV7WIL0_PLEWA</name>
<dbReference type="Proteomes" id="UP001066276">
    <property type="component" value="Chromosome 1_1"/>
</dbReference>